<evidence type="ECO:0000313" key="2">
    <source>
        <dbReference type="Proteomes" id="UP000814176"/>
    </source>
</evidence>
<organism evidence="1 2">
    <name type="scientific">Rhodofomes roseus</name>
    <dbReference type="NCBI Taxonomy" id="34475"/>
    <lineage>
        <taxon>Eukaryota</taxon>
        <taxon>Fungi</taxon>
        <taxon>Dikarya</taxon>
        <taxon>Basidiomycota</taxon>
        <taxon>Agaricomycotina</taxon>
        <taxon>Agaricomycetes</taxon>
        <taxon>Polyporales</taxon>
        <taxon>Rhodofomes</taxon>
    </lineage>
</organism>
<evidence type="ECO:0000313" key="1">
    <source>
        <dbReference type="EMBL" id="KAH9838999.1"/>
    </source>
</evidence>
<accession>A0ABQ8KL10</accession>
<protein>
    <submittedName>
        <fullName evidence="1">Uncharacterized protein</fullName>
    </submittedName>
</protein>
<gene>
    <name evidence="1" type="ORF">C8Q71DRAFT_489629</name>
</gene>
<name>A0ABQ8KL10_9APHY</name>
<proteinExistence type="predicted"/>
<keyword evidence="2" id="KW-1185">Reference proteome</keyword>
<dbReference type="EMBL" id="JADCUA010000006">
    <property type="protein sequence ID" value="KAH9838999.1"/>
    <property type="molecule type" value="Genomic_DNA"/>
</dbReference>
<comment type="caution">
    <text evidence="1">The sequence shown here is derived from an EMBL/GenBank/DDBJ whole genome shotgun (WGS) entry which is preliminary data.</text>
</comment>
<dbReference type="GeneID" id="71999620"/>
<sequence length="236" mass="25691">MDINRVHIRMLIPRRASFRRTRHSRPTSRWELQNTVGWMPRVHSWLNDEKGLETPCGGSGVCSGVCRPRSVFSLSLTLTGIGRSDVSRSGLLGLNIALALVLQESMGQLHGVGTTSRLAGDHASAIASALAPSITSRGHTHLKSSYGWLLLAIEPIIVHWSNRRSFVRVWPAAHVSRATEDRHGCCYLCCAHQTAQQGCGLLMGGPATRSIIGFRLAPGPAGVQCRDSRPPTQTMK</sequence>
<reference evidence="1 2" key="1">
    <citation type="journal article" date="2021" name="Environ. Microbiol.">
        <title>Gene family expansions and transcriptome signatures uncover fungal adaptations to wood decay.</title>
        <authorList>
            <person name="Hage H."/>
            <person name="Miyauchi S."/>
            <person name="Viragh M."/>
            <person name="Drula E."/>
            <person name="Min B."/>
            <person name="Chaduli D."/>
            <person name="Navarro D."/>
            <person name="Favel A."/>
            <person name="Norest M."/>
            <person name="Lesage-Meessen L."/>
            <person name="Balint B."/>
            <person name="Merenyi Z."/>
            <person name="de Eugenio L."/>
            <person name="Morin E."/>
            <person name="Martinez A.T."/>
            <person name="Baldrian P."/>
            <person name="Stursova M."/>
            <person name="Martinez M.J."/>
            <person name="Novotny C."/>
            <person name="Magnuson J.K."/>
            <person name="Spatafora J.W."/>
            <person name="Maurice S."/>
            <person name="Pangilinan J."/>
            <person name="Andreopoulos W."/>
            <person name="LaButti K."/>
            <person name="Hundley H."/>
            <person name="Na H."/>
            <person name="Kuo A."/>
            <person name="Barry K."/>
            <person name="Lipzen A."/>
            <person name="Henrissat B."/>
            <person name="Riley R."/>
            <person name="Ahrendt S."/>
            <person name="Nagy L.G."/>
            <person name="Grigoriev I.V."/>
            <person name="Martin F."/>
            <person name="Rosso M.N."/>
        </authorList>
    </citation>
    <scope>NUCLEOTIDE SEQUENCE [LARGE SCALE GENOMIC DNA]</scope>
    <source>
        <strain evidence="1 2">CIRM-BRFM 1785</strain>
    </source>
</reference>
<dbReference type="Proteomes" id="UP000814176">
    <property type="component" value="Unassembled WGS sequence"/>
</dbReference>
<dbReference type="RefSeq" id="XP_047780754.1">
    <property type="nucleotide sequence ID" value="XM_047918888.1"/>
</dbReference>